<dbReference type="STRING" id="1891224.BBP83_09215"/>
<gene>
    <name evidence="1" type="ORF">BBP83_09215</name>
</gene>
<reference evidence="1 2" key="1">
    <citation type="submission" date="2016-07" db="EMBL/GenBank/DDBJ databases">
        <title>Acinetobacter sp. ANC 4603.</title>
        <authorList>
            <person name="Radolfova-Krizova L."/>
            <person name="Nemec A."/>
        </authorList>
    </citation>
    <scope>NUCLEOTIDE SEQUENCE [LARGE SCALE GENOMIC DNA]</scope>
    <source>
        <strain evidence="1 2">ANC 4603</strain>
    </source>
</reference>
<accession>A0A1C3CVH7</accession>
<dbReference type="EMBL" id="MBDL01000010">
    <property type="protein sequence ID" value="ODA12728.1"/>
    <property type="molecule type" value="Genomic_DNA"/>
</dbReference>
<evidence type="ECO:0000313" key="1">
    <source>
        <dbReference type="EMBL" id="ODA12728.1"/>
    </source>
</evidence>
<keyword evidence="2" id="KW-1185">Reference proteome</keyword>
<dbReference type="RefSeq" id="WP_068888166.1">
    <property type="nucleotide sequence ID" value="NZ_CBCRUU010000004.1"/>
</dbReference>
<dbReference type="Gene3D" id="3.40.1350.10">
    <property type="match status" value="1"/>
</dbReference>
<evidence type="ECO:0000313" key="2">
    <source>
        <dbReference type="Proteomes" id="UP000186553"/>
    </source>
</evidence>
<proteinExistence type="predicted"/>
<organism evidence="1 2">
    <name type="scientific">Acinetobacter celticus</name>
    <dbReference type="NCBI Taxonomy" id="1891224"/>
    <lineage>
        <taxon>Bacteria</taxon>
        <taxon>Pseudomonadati</taxon>
        <taxon>Pseudomonadota</taxon>
        <taxon>Gammaproteobacteria</taxon>
        <taxon>Moraxellales</taxon>
        <taxon>Moraxellaceae</taxon>
        <taxon>Acinetobacter</taxon>
    </lineage>
</organism>
<comment type="caution">
    <text evidence="1">The sequence shown here is derived from an EMBL/GenBank/DDBJ whole genome shotgun (WGS) entry which is preliminary data.</text>
</comment>
<dbReference type="OrthoDB" id="9181378at2"/>
<name>A0A1C3CVH7_9GAMM</name>
<dbReference type="AlphaFoldDB" id="A0A1C3CVH7"/>
<sequence length="356" mass="41626">MKRQNRQFEKFDTFELFSAFTSKYSINIQDETSLNTFLKEIKKSLERSQKTDITIHGKRIEMLFAYVVGALGSAKLVKQEDAGNLFTATTEIEMPDYRIILKNDEQILVEVKNFSSNDPHKKFVIKKEYYKKLENYSNIMGVPLYISVYFRLFNHWVLLPIKAFDEEEEQYTIDFIQAISRSEMSKIGDCILATTPDLEFRLLTDEDSAQEISNDNAGKVIFTPKVSKIYCNNKLLETKLENELAFYLMKYSTWKETKQELIIEKGKLYGVRFIYSAEKNEGELFANLGWRSSMISEVFKTLTIKDDKVIATESFLNPSEFSIQIPDNYKEKFNDLPLLIFIPLPNYEKLKRVEIL</sequence>
<dbReference type="InterPro" id="IPR011856">
    <property type="entry name" value="tRNA_endonuc-like_dom_sf"/>
</dbReference>
<evidence type="ECO:0008006" key="3">
    <source>
        <dbReference type="Google" id="ProtNLM"/>
    </source>
</evidence>
<dbReference type="Proteomes" id="UP000186553">
    <property type="component" value="Unassembled WGS sequence"/>
</dbReference>
<protein>
    <recommendedName>
        <fullName evidence="3">Restriction endonuclease</fullName>
    </recommendedName>
</protein>
<dbReference type="GO" id="GO:0003676">
    <property type="term" value="F:nucleic acid binding"/>
    <property type="evidence" value="ECO:0007669"/>
    <property type="project" value="InterPro"/>
</dbReference>